<proteinExistence type="predicted"/>
<dbReference type="RefSeq" id="WP_180940899.1">
    <property type="nucleotide sequence ID" value="NZ_CP041238.1"/>
</dbReference>
<dbReference type="AlphaFoldDB" id="A0A859QHS3"/>
<dbReference type="EMBL" id="CP041238">
    <property type="protein sequence ID" value="QLL61340.1"/>
    <property type="molecule type" value="Genomic_DNA"/>
</dbReference>
<sequence length="245" mass="25042">MSVNRQQTMKPLLYLPASASFPEADILDAVQGIVVDATGGKGVRDMASEIARTASSPRLARLGPVENITEADLQTVLASRIYGIVLAGCRGPADVQKLDALLRVAEAIAGAAAGSVAMLAEYATTPQSVLSPYALTGASPRLKALIFSASLLAVSAGCSEPSDEADTASVIVAGRAAALLRAREAGLTAYDMLPEHASDEAVVKQCCATSVRNGFTAVVARSPQQVALLGASAPLSPRPSVGGQR</sequence>
<reference evidence="5 6" key="1">
    <citation type="submission" date="2019-06" db="EMBL/GenBank/DDBJ databases">
        <title>Complete genome sequence of Ensifer mexicanus ITTG R7 isolated from nodules of Acacia angustissima (Mill.) Kuntze.</title>
        <authorList>
            <person name="Rincon-Rosales R."/>
            <person name="Rogel M.A."/>
            <person name="Guerrero G."/>
            <person name="Rincon-Molina C.I."/>
            <person name="Lopez-Lopez A."/>
            <person name="Martinez-Romero E."/>
        </authorList>
    </citation>
    <scope>NUCLEOTIDE SEQUENCE [LARGE SCALE GENOMIC DNA]</scope>
    <source>
        <strain evidence="5 6">ITTG R7</strain>
    </source>
</reference>
<keyword evidence="6" id="KW-1185">Reference proteome</keyword>
<dbReference type="SUPFAM" id="SSF51621">
    <property type="entry name" value="Phosphoenolpyruvate/pyruvate domain"/>
    <property type="match status" value="1"/>
</dbReference>
<dbReference type="GO" id="GO:0006107">
    <property type="term" value="P:oxaloacetate metabolic process"/>
    <property type="evidence" value="ECO:0007669"/>
    <property type="project" value="TreeGrafter"/>
</dbReference>
<feature type="domain" description="HpcH/HpaI aldolase/citrate lyase" evidence="4">
    <location>
        <begin position="59"/>
        <end position="223"/>
    </location>
</feature>
<comment type="cofactor">
    <cofactor evidence="1">
        <name>Mg(2+)</name>
        <dbReference type="ChEBI" id="CHEBI:18420"/>
    </cofactor>
</comment>
<dbReference type="PANTHER" id="PTHR32308">
    <property type="entry name" value="LYASE BETA SUBUNIT, PUTATIVE (AFU_ORTHOLOGUE AFUA_4G13030)-RELATED"/>
    <property type="match status" value="1"/>
</dbReference>
<keyword evidence="2" id="KW-0479">Metal-binding</keyword>
<gene>
    <name evidence="5" type="ORF">FKV68_07680</name>
</gene>
<evidence type="ECO:0000313" key="6">
    <source>
        <dbReference type="Proteomes" id="UP000510721"/>
    </source>
</evidence>
<organism evidence="5 6">
    <name type="scientific">Sinorhizobium mexicanum</name>
    <dbReference type="NCBI Taxonomy" id="375549"/>
    <lineage>
        <taxon>Bacteria</taxon>
        <taxon>Pseudomonadati</taxon>
        <taxon>Pseudomonadota</taxon>
        <taxon>Alphaproteobacteria</taxon>
        <taxon>Hyphomicrobiales</taxon>
        <taxon>Rhizobiaceae</taxon>
        <taxon>Sinorhizobium/Ensifer group</taxon>
        <taxon>Sinorhizobium</taxon>
    </lineage>
</organism>
<name>A0A859QHS3_9HYPH</name>
<dbReference type="Pfam" id="PF03328">
    <property type="entry name" value="HpcH_HpaI"/>
    <property type="match status" value="1"/>
</dbReference>
<dbReference type="GO" id="GO:0003824">
    <property type="term" value="F:catalytic activity"/>
    <property type="evidence" value="ECO:0007669"/>
    <property type="project" value="InterPro"/>
</dbReference>
<keyword evidence="3" id="KW-0460">Magnesium</keyword>
<dbReference type="PANTHER" id="PTHR32308:SF0">
    <property type="entry name" value="HPCH_HPAI ALDOLASE_CITRATE LYASE DOMAIN-CONTAINING PROTEIN"/>
    <property type="match status" value="1"/>
</dbReference>
<dbReference type="InterPro" id="IPR040442">
    <property type="entry name" value="Pyrv_kinase-like_dom_sf"/>
</dbReference>
<dbReference type="InterPro" id="IPR005000">
    <property type="entry name" value="Aldolase/citrate-lyase_domain"/>
</dbReference>
<evidence type="ECO:0000256" key="2">
    <source>
        <dbReference type="ARBA" id="ARBA00022723"/>
    </source>
</evidence>
<dbReference type="Gene3D" id="3.20.20.60">
    <property type="entry name" value="Phosphoenolpyruvate-binding domains"/>
    <property type="match status" value="1"/>
</dbReference>
<protein>
    <submittedName>
        <fullName evidence="5">Aldolase</fullName>
    </submittedName>
</protein>
<evidence type="ECO:0000313" key="5">
    <source>
        <dbReference type="EMBL" id="QLL61340.1"/>
    </source>
</evidence>
<dbReference type="GO" id="GO:0000287">
    <property type="term" value="F:magnesium ion binding"/>
    <property type="evidence" value="ECO:0007669"/>
    <property type="project" value="TreeGrafter"/>
</dbReference>
<dbReference type="Proteomes" id="UP000510721">
    <property type="component" value="Chromosome"/>
</dbReference>
<accession>A0A859QHS3</accession>
<evidence type="ECO:0000256" key="3">
    <source>
        <dbReference type="ARBA" id="ARBA00022842"/>
    </source>
</evidence>
<evidence type="ECO:0000259" key="4">
    <source>
        <dbReference type="Pfam" id="PF03328"/>
    </source>
</evidence>
<dbReference type="InterPro" id="IPR015813">
    <property type="entry name" value="Pyrv/PenolPyrv_kinase-like_dom"/>
</dbReference>
<dbReference type="KEGG" id="emx:FKV68_07680"/>
<evidence type="ECO:0000256" key="1">
    <source>
        <dbReference type="ARBA" id="ARBA00001946"/>
    </source>
</evidence>